<accession>A0A2P5WEB7</accession>
<protein>
    <submittedName>
        <fullName evidence="1">Uncharacterized protein</fullName>
    </submittedName>
</protein>
<sequence length="107" mass="13067">MARKVQTLRGVEKEGHEPSHLEQFRFQHLQKDWSDKLSSEVAEQVYIFLMKENYRMKHVRGLNTLWQHLGVYLRLKIMLPWKTRCIHKCLTLTSMKNVRIWMWDDQI</sequence>
<evidence type="ECO:0000313" key="1">
    <source>
        <dbReference type="EMBL" id="PPR89428.1"/>
    </source>
</evidence>
<reference evidence="1 2" key="1">
    <citation type="submission" date="2015-01" db="EMBL/GenBank/DDBJ databases">
        <title>Genome of allotetraploid Gossypium barbadense reveals genomic plasticity and fiber elongation in cotton evolution.</title>
        <authorList>
            <person name="Chen X."/>
            <person name="Liu X."/>
            <person name="Zhao B."/>
            <person name="Zheng H."/>
            <person name="Hu Y."/>
            <person name="Lu G."/>
            <person name="Yang C."/>
            <person name="Chen J."/>
            <person name="Shan C."/>
            <person name="Zhang L."/>
            <person name="Zhou Y."/>
            <person name="Wang L."/>
            <person name="Guo W."/>
            <person name="Bai Y."/>
            <person name="Ruan J."/>
            <person name="Shangguan X."/>
            <person name="Mao Y."/>
            <person name="Jiang J."/>
            <person name="Zhu Y."/>
            <person name="Lei J."/>
            <person name="Kang H."/>
            <person name="Chen S."/>
            <person name="He X."/>
            <person name="Wang R."/>
            <person name="Wang Y."/>
            <person name="Chen J."/>
            <person name="Wang L."/>
            <person name="Yu S."/>
            <person name="Wang B."/>
            <person name="Wei J."/>
            <person name="Song S."/>
            <person name="Lu X."/>
            <person name="Gao Z."/>
            <person name="Gu W."/>
            <person name="Deng X."/>
            <person name="Ma D."/>
            <person name="Wang S."/>
            <person name="Liang W."/>
            <person name="Fang L."/>
            <person name="Cai C."/>
            <person name="Zhu X."/>
            <person name="Zhou B."/>
            <person name="Zhang Y."/>
            <person name="Chen Z."/>
            <person name="Xu S."/>
            <person name="Zhu R."/>
            <person name="Wang S."/>
            <person name="Zhang T."/>
            <person name="Zhao G."/>
        </authorList>
    </citation>
    <scope>NUCLEOTIDE SEQUENCE [LARGE SCALE GENOMIC DNA]</scope>
    <source>
        <strain evidence="2">cv. Xinhai21</strain>
        <tissue evidence="1">Leaf</tissue>
    </source>
</reference>
<dbReference type="OrthoDB" id="989055at2759"/>
<dbReference type="Proteomes" id="UP000239757">
    <property type="component" value="Unassembled WGS sequence"/>
</dbReference>
<evidence type="ECO:0000313" key="2">
    <source>
        <dbReference type="Proteomes" id="UP000239757"/>
    </source>
</evidence>
<proteinExistence type="predicted"/>
<dbReference type="AlphaFoldDB" id="A0A2P5WEB7"/>
<organism evidence="1 2">
    <name type="scientific">Gossypium barbadense</name>
    <name type="common">Sea Island cotton</name>
    <name type="synonym">Hibiscus barbadensis</name>
    <dbReference type="NCBI Taxonomy" id="3634"/>
    <lineage>
        <taxon>Eukaryota</taxon>
        <taxon>Viridiplantae</taxon>
        <taxon>Streptophyta</taxon>
        <taxon>Embryophyta</taxon>
        <taxon>Tracheophyta</taxon>
        <taxon>Spermatophyta</taxon>
        <taxon>Magnoliopsida</taxon>
        <taxon>eudicotyledons</taxon>
        <taxon>Gunneridae</taxon>
        <taxon>Pentapetalae</taxon>
        <taxon>rosids</taxon>
        <taxon>malvids</taxon>
        <taxon>Malvales</taxon>
        <taxon>Malvaceae</taxon>
        <taxon>Malvoideae</taxon>
        <taxon>Gossypium</taxon>
    </lineage>
</organism>
<name>A0A2P5WEB7_GOSBA</name>
<dbReference type="EMBL" id="KZ667959">
    <property type="protein sequence ID" value="PPR89428.1"/>
    <property type="molecule type" value="Genomic_DNA"/>
</dbReference>
<gene>
    <name evidence="1" type="ORF">GOBAR_AA31257</name>
</gene>